<dbReference type="AlphaFoldDB" id="E7RRF8"/>
<feature type="transmembrane region" description="Helical" evidence="1">
    <location>
        <begin position="102"/>
        <end position="121"/>
    </location>
</feature>
<comment type="caution">
    <text evidence="2">The sequence shown here is derived from an EMBL/GenBank/DDBJ whole genome shotgun (WGS) entry which is preliminary data.</text>
</comment>
<protein>
    <recommendedName>
        <fullName evidence="4">DUF308 domain-containing protein</fullName>
    </recommendedName>
</protein>
<evidence type="ECO:0008006" key="4">
    <source>
        <dbReference type="Google" id="ProtNLM"/>
    </source>
</evidence>
<feature type="transmembrane region" description="Helical" evidence="1">
    <location>
        <begin position="7"/>
        <end position="24"/>
    </location>
</feature>
<keyword evidence="1" id="KW-0812">Transmembrane</keyword>
<feature type="transmembrane region" description="Helical" evidence="1">
    <location>
        <begin position="30"/>
        <end position="52"/>
    </location>
</feature>
<evidence type="ECO:0000256" key="1">
    <source>
        <dbReference type="SAM" id="Phobius"/>
    </source>
</evidence>
<dbReference type="HOGENOM" id="CLU_091343_0_0_10"/>
<proteinExistence type="predicted"/>
<keyword evidence="3" id="KW-1185">Reference proteome</keyword>
<dbReference type="InterPro" id="IPR005325">
    <property type="entry name" value="DUF308_memb"/>
</dbReference>
<keyword evidence="1" id="KW-1133">Transmembrane helix</keyword>
<evidence type="ECO:0000313" key="3">
    <source>
        <dbReference type="Proteomes" id="UP000005580"/>
    </source>
</evidence>
<dbReference type="Proteomes" id="UP000005580">
    <property type="component" value="Unassembled WGS sequence"/>
</dbReference>
<dbReference type="eggNOG" id="COG3247">
    <property type="taxonomic scope" value="Bacteria"/>
</dbReference>
<gene>
    <name evidence="2" type="ORF">HMPREF0663_11759</name>
</gene>
<dbReference type="Pfam" id="PF03729">
    <property type="entry name" value="DUF308"/>
    <property type="match status" value="2"/>
</dbReference>
<keyword evidence="1" id="KW-0472">Membrane</keyword>
<organism evidence="2 3">
    <name type="scientific">Hoylesella oralis ATCC 33269</name>
    <dbReference type="NCBI Taxonomy" id="873533"/>
    <lineage>
        <taxon>Bacteria</taxon>
        <taxon>Pseudomonadati</taxon>
        <taxon>Bacteroidota</taxon>
        <taxon>Bacteroidia</taxon>
        <taxon>Bacteroidales</taxon>
        <taxon>Prevotellaceae</taxon>
        <taxon>Hoylesella</taxon>
    </lineage>
</organism>
<dbReference type="EMBL" id="AEPE02000005">
    <property type="protein sequence ID" value="EFZ36846.1"/>
    <property type="molecule type" value="Genomic_DNA"/>
</dbReference>
<feature type="transmembrane region" description="Helical" evidence="1">
    <location>
        <begin position="78"/>
        <end position="96"/>
    </location>
</feature>
<sequence>MKVIQSSLFRAICAIIVGVLLIKYREQTVTWLTICIGVLFFLSGVISCATYYSTRKQTSDTIVYDADGNQLTGIKPTFPIVGLGSLILGVILALMPDTFINGLVYILAAILILGAVSQFVMLASATKYGRIGFYFWIVPSVILLIGIIAIVYPTAIASAPLFIIGWCMLLYGVTECINALKLHNLNRANKNDGIEEIKQ</sequence>
<feature type="transmembrane region" description="Helical" evidence="1">
    <location>
        <begin position="133"/>
        <end position="155"/>
    </location>
</feature>
<dbReference type="PANTHER" id="PTHR34989:SF1">
    <property type="entry name" value="PROTEIN HDED"/>
    <property type="match status" value="1"/>
</dbReference>
<reference evidence="2" key="1">
    <citation type="submission" date="2011-01" db="EMBL/GenBank/DDBJ databases">
        <authorList>
            <person name="Muzny D."/>
            <person name="Qin X."/>
            <person name="Buhay C."/>
            <person name="Dugan-Rocha S."/>
            <person name="Ding Y."/>
            <person name="Chen G."/>
            <person name="Hawes A."/>
            <person name="Holder M."/>
            <person name="Jhangiani S."/>
            <person name="Johnson A."/>
            <person name="Khan Z."/>
            <person name="Li Z."/>
            <person name="Liu W."/>
            <person name="Liu X."/>
            <person name="Perez L."/>
            <person name="Shen H."/>
            <person name="Wang Q."/>
            <person name="Watt J."/>
            <person name="Xi L."/>
            <person name="Xin Y."/>
            <person name="Zhou J."/>
            <person name="Deng J."/>
            <person name="Jiang H."/>
            <person name="Liu Y."/>
            <person name="Qu J."/>
            <person name="Song X.-Z."/>
            <person name="Zhang L."/>
            <person name="Villasana D."/>
            <person name="Johnson A."/>
            <person name="Liu J."/>
            <person name="Liyanage D."/>
            <person name="Lorensuhewa L."/>
            <person name="Robinson T."/>
            <person name="Song A."/>
            <person name="Song B.-B."/>
            <person name="Dinh H."/>
            <person name="Thornton R."/>
            <person name="Coyle M."/>
            <person name="Francisco L."/>
            <person name="Jackson L."/>
            <person name="Javaid M."/>
            <person name="Korchina V."/>
            <person name="Kovar C."/>
            <person name="Mata R."/>
            <person name="Mathew T."/>
            <person name="Ngo R."/>
            <person name="Nguyen L."/>
            <person name="Nguyen N."/>
            <person name="Okwuonu G."/>
            <person name="Ongeri F."/>
            <person name="Pham C."/>
            <person name="Simmons D."/>
            <person name="Wilczek-Boney K."/>
            <person name="Hale W."/>
            <person name="Jakkamsetti A."/>
            <person name="Pham P."/>
            <person name="Ruth R."/>
            <person name="San Lucas F."/>
            <person name="Warren J."/>
            <person name="Zhang J."/>
            <person name="Zhao Z."/>
            <person name="Zhou C."/>
            <person name="Zhu D."/>
            <person name="Lee S."/>
            <person name="Bess C."/>
            <person name="Blankenburg K."/>
            <person name="Forbes L."/>
            <person name="Fu Q."/>
            <person name="Gubbala S."/>
            <person name="Hirani K."/>
            <person name="Jayaseelan J.C."/>
            <person name="Lara F."/>
            <person name="Munidasa M."/>
            <person name="Palculict T."/>
            <person name="Patil S."/>
            <person name="Pu L.-L."/>
            <person name="Saada N."/>
            <person name="Tang L."/>
            <person name="Weissenberger G."/>
            <person name="Zhu Y."/>
            <person name="Hemphill L."/>
            <person name="Shang Y."/>
            <person name="Youmans B."/>
            <person name="Ayvaz T."/>
            <person name="Ross M."/>
            <person name="Santibanez J."/>
            <person name="Aqrawi P."/>
            <person name="Gross S."/>
            <person name="Joshi V."/>
            <person name="Fowler G."/>
            <person name="Nazareth L."/>
            <person name="Reid J."/>
            <person name="Worley K."/>
            <person name="Petrosino J."/>
            <person name="Highlander S."/>
            <person name="Gibbs R."/>
        </authorList>
    </citation>
    <scope>NUCLEOTIDE SEQUENCE [LARGE SCALE GENOMIC DNA]</scope>
    <source>
        <strain evidence="2">ATCC 33269</strain>
    </source>
</reference>
<dbReference type="InterPro" id="IPR052712">
    <property type="entry name" value="Acid_resist_chaperone_HdeD"/>
</dbReference>
<dbReference type="STRING" id="28134.SAMN05444288_1398"/>
<accession>E7RRF8</accession>
<name>E7RRF8_9BACT</name>
<dbReference type="PANTHER" id="PTHR34989">
    <property type="entry name" value="PROTEIN HDED"/>
    <property type="match status" value="1"/>
</dbReference>
<feature type="transmembrane region" description="Helical" evidence="1">
    <location>
        <begin position="161"/>
        <end position="180"/>
    </location>
</feature>
<evidence type="ECO:0000313" key="2">
    <source>
        <dbReference type="EMBL" id="EFZ36846.1"/>
    </source>
</evidence>
<dbReference type="RefSeq" id="WP_004369932.1">
    <property type="nucleotide sequence ID" value="NZ_GL833119.1"/>
</dbReference>
<dbReference type="GO" id="GO:0005886">
    <property type="term" value="C:plasma membrane"/>
    <property type="evidence" value="ECO:0007669"/>
    <property type="project" value="TreeGrafter"/>
</dbReference>